<accession>A0A2M7LUI5</accession>
<organism evidence="1 2">
    <name type="scientific">Candidatus Roizmanbacteria bacterium CG_4_10_14_3_um_filter_33_21</name>
    <dbReference type="NCBI Taxonomy" id="1974830"/>
    <lineage>
        <taxon>Bacteria</taxon>
        <taxon>Candidatus Roizmaniibacteriota</taxon>
    </lineage>
</organism>
<proteinExistence type="predicted"/>
<dbReference type="SUPFAM" id="SSF101386">
    <property type="entry name" value="all-alpha NTP pyrophosphatases"/>
    <property type="match status" value="1"/>
</dbReference>
<dbReference type="Gene3D" id="1.10.287.1080">
    <property type="entry name" value="MazG-like"/>
    <property type="match status" value="1"/>
</dbReference>
<evidence type="ECO:0000313" key="1">
    <source>
        <dbReference type="EMBL" id="PIX71758.1"/>
    </source>
</evidence>
<sequence>VYNYLIYNVYCVWIPSYEGMTKTDISFCVNYIEEELGDVLFSLIDLANRYNLGLDKIMEDTFKRYQKKLLIATRMT</sequence>
<feature type="non-terminal residue" evidence="1">
    <location>
        <position position="1"/>
    </location>
</feature>
<dbReference type="Proteomes" id="UP000229708">
    <property type="component" value="Unassembled WGS sequence"/>
</dbReference>
<reference evidence="2" key="1">
    <citation type="submission" date="2017-09" db="EMBL/GenBank/DDBJ databases">
        <title>Depth-based differentiation of microbial function through sediment-hosted aquifers and enrichment of novel symbionts in the deep terrestrial subsurface.</title>
        <authorList>
            <person name="Probst A.J."/>
            <person name="Ladd B."/>
            <person name="Jarett J.K."/>
            <person name="Geller-Mcgrath D.E."/>
            <person name="Sieber C.M.K."/>
            <person name="Emerson J.B."/>
            <person name="Anantharaman K."/>
            <person name="Thomas B.C."/>
            <person name="Malmstrom R."/>
            <person name="Stieglmeier M."/>
            <person name="Klingl A."/>
            <person name="Woyke T."/>
            <person name="Ryan C.M."/>
            <person name="Banfield J.F."/>
        </authorList>
    </citation>
    <scope>NUCLEOTIDE SEQUENCE [LARGE SCALE GENOMIC DNA]</scope>
</reference>
<comment type="caution">
    <text evidence="1">The sequence shown here is derived from an EMBL/GenBank/DDBJ whole genome shotgun (WGS) entry which is preliminary data.</text>
</comment>
<dbReference type="AlphaFoldDB" id="A0A2M7LUI5"/>
<dbReference type="EMBL" id="PFJI01000154">
    <property type="protein sequence ID" value="PIX71758.1"/>
    <property type="molecule type" value="Genomic_DNA"/>
</dbReference>
<gene>
    <name evidence="1" type="ORF">COZ39_03495</name>
</gene>
<evidence type="ECO:0000313" key="2">
    <source>
        <dbReference type="Proteomes" id="UP000229708"/>
    </source>
</evidence>
<protein>
    <submittedName>
        <fullName evidence="1">Uncharacterized protein</fullName>
    </submittedName>
</protein>
<name>A0A2M7LUI5_9BACT</name>